<accession>A0ABN6V236</accession>
<dbReference type="InterPro" id="IPR012349">
    <property type="entry name" value="Split_barrel_FMN-bd"/>
</dbReference>
<gene>
    <name evidence="1" type="ORF">GETHOR_23310</name>
</gene>
<reference evidence="2" key="1">
    <citation type="journal article" date="2023" name="Int. J. Syst. Evol. Microbiol.">
        <title>Mesoterricola silvestris gen. nov., sp. nov., Mesoterricola sediminis sp. nov., Geothrix oryzae sp. nov., Geothrix edaphica sp. nov., Geothrix rubra sp. nov., and Geothrix limicola sp. nov., six novel members of Acidobacteriota isolated from soils.</title>
        <authorList>
            <person name="Itoh H."/>
            <person name="Sugisawa Y."/>
            <person name="Mise K."/>
            <person name="Xu Z."/>
            <person name="Kuniyasu M."/>
            <person name="Ushijima N."/>
            <person name="Kawano K."/>
            <person name="Kobayashi E."/>
            <person name="Shiratori Y."/>
            <person name="Masuda Y."/>
            <person name="Senoo K."/>
        </authorList>
    </citation>
    <scope>NUCLEOTIDE SEQUENCE [LARGE SCALE GENOMIC DNA]</scope>
    <source>
        <strain evidence="2">Red222</strain>
    </source>
</reference>
<dbReference type="PANTHER" id="PTHR34071">
    <property type="entry name" value="5-NITROIMIDAZOLE ANTIBIOTICS RESISTANCE PROTEIN, NIMA-FAMILY-RELATED PROTEIN-RELATED"/>
    <property type="match status" value="1"/>
</dbReference>
<dbReference type="InterPro" id="IPR024747">
    <property type="entry name" value="Pyridox_Oxase-rel"/>
</dbReference>
<evidence type="ECO:0000313" key="1">
    <source>
        <dbReference type="EMBL" id="BDU70230.1"/>
    </source>
</evidence>
<dbReference type="PANTHER" id="PTHR34071:SF2">
    <property type="entry name" value="FLAVIN-NUCLEOTIDE-BINDING PROTEIN"/>
    <property type="match status" value="1"/>
</dbReference>
<dbReference type="SUPFAM" id="SSF50475">
    <property type="entry name" value="FMN-binding split barrel"/>
    <property type="match status" value="1"/>
</dbReference>
<evidence type="ECO:0000313" key="2">
    <source>
        <dbReference type="Proteomes" id="UP001242010"/>
    </source>
</evidence>
<protein>
    <submittedName>
        <fullName evidence="1">Pyridoxamine 5'-phosphate oxidase</fullName>
    </submittedName>
</protein>
<dbReference type="EMBL" id="AP027079">
    <property type="protein sequence ID" value="BDU70230.1"/>
    <property type="molecule type" value="Genomic_DNA"/>
</dbReference>
<keyword evidence="2" id="KW-1185">Reference proteome</keyword>
<dbReference type="Pfam" id="PF12900">
    <property type="entry name" value="Pyridox_ox_2"/>
    <property type="match status" value="1"/>
</dbReference>
<dbReference type="Proteomes" id="UP001242010">
    <property type="component" value="Chromosome"/>
</dbReference>
<organism evidence="1 2">
    <name type="scientific">Geothrix oryzae</name>
    <dbReference type="NCBI Taxonomy" id="2927975"/>
    <lineage>
        <taxon>Bacteria</taxon>
        <taxon>Pseudomonadati</taxon>
        <taxon>Acidobacteriota</taxon>
        <taxon>Holophagae</taxon>
        <taxon>Holophagales</taxon>
        <taxon>Holophagaceae</taxon>
        <taxon>Geothrix</taxon>
    </lineage>
</organism>
<name>A0ABN6V236_9BACT</name>
<sequence>MDRIETGMSAPHHPLRRRDRALDDAEALRLLEEAEWGVLATVDEAGWPYAVPVNHAVVDGALIIHCATAGHKLANLAFNPRVSYCAVTQAETLPLELATRYASVIVFGRAELLTDGEEKRAALRALGLRFAAGHADLVDREIGKDLFRTAVLRVRIERATGKARR</sequence>
<dbReference type="RefSeq" id="WP_286353948.1">
    <property type="nucleotide sequence ID" value="NZ_AP027079.1"/>
</dbReference>
<dbReference type="Gene3D" id="2.30.110.10">
    <property type="entry name" value="Electron Transport, Fmn-binding Protein, Chain A"/>
    <property type="match status" value="1"/>
</dbReference>
<proteinExistence type="predicted"/>